<dbReference type="InterPro" id="IPR006680">
    <property type="entry name" value="Amidohydro-rel"/>
</dbReference>
<organism evidence="3 4">
    <name type="scientific">marine gamma proteobacterium HTCC2143</name>
    <dbReference type="NCBI Taxonomy" id="247633"/>
    <lineage>
        <taxon>Bacteria</taxon>
        <taxon>Pseudomonadati</taxon>
        <taxon>Pseudomonadota</taxon>
        <taxon>Gammaproteobacteria</taxon>
        <taxon>Cellvibrionales</taxon>
        <taxon>Spongiibacteraceae</taxon>
        <taxon>BD1-7 clade</taxon>
    </lineage>
</organism>
<dbReference type="Proteomes" id="UP000004931">
    <property type="component" value="Unassembled WGS sequence"/>
</dbReference>
<dbReference type="AlphaFoldDB" id="A0YA66"/>
<dbReference type="EMBL" id="AAVT01000001">
    <property type="protein sequence ID" value="EAW33020.1"/>
    <property type="molecule type" value="Genomic_DNA"/>
</dbReference>
<sequence length="340" mass="38144">MAHFLSDRQQWLDQVTEDIVDPDLAIIDPHHHLWRDRPGIPNSAYLVEQLHQDTGAGHNIEKTVFIECGAEYRVEGPEKYQPLGETAFVSDQAKHSEKGGGAIIAGIVGRADLRLGDAVADVLNQHIEIGDGRFKGIRHAGACAEYPEALTIPGNAPKGLFKDAGFRQGMKVLGRMDMTYDSWHYHYQNRDFAELAIAVPDTIMVLDHFGTPLGVGPYAAHRKEIFAQWKDDIRKISECDNVVAKLGGLAMPDNGFGWDKHSKPPTSDEFVEAQREWYLHTIDCFGPERCMMESNFPVDRQSISYAVLYNGLKKIVADFSAAEKQQLFYNTAERVYRLNA</sequence>
<reference evidence="3 4" key="1">
    <citation type="journal article" date="2010" name="J. Bacteriol.">
        <title>Genome sequence of the oligotrophic marine Gammaproteobacterium HTCC2143, isolated from the Oregon Coast.</title>
        <authorList>
            <person name="Oh H.M."/>
            <person name="Kang I."/>
            <person name="Ferriera S."/>
            <person name="Giovannoni S.J."/>
            <person name="Cho J.C."/>
        </authorList>
    </citation>
    <scope>NUCLEOTIDE SEQUENCE [LARGE SCALE GENOMIC DNA]</scope>
    <source>
        <strain evidence="3 4">HTCC2143</strain>
    </source>
</reference>
<feature type="domain" description="Amidohydrolase-related" evidence="2">
    <location>
        <begin position="27"/>
        <end position="338"/>
    </location>
</feature>
<evidence type="ECO:0000259" key="2">
    <source>
        <dbReference type="Pfam" id="PF04909"/>
    </source>
</evidence>
<dbReference type="eggNOG" id="COG3618">
    <property type="taxonomic scope" value="Bacteria"/>
</dbReference>
<accession>A0YA66</accession>
<dbReference type="Gene3D" id="3.20.20.140">
    <property type="entry name" value="Metal-dependent hydrolases"/>
    <property type="match status" value="1"/>
</dbReference>
<dbReference type="PANTHER" id="PTHR43569:SF1">
    <property type="entry name" value="BLL3371 PROTEIN"/>
    <property type="match status" value="1"/>
</dbReference>
<comment type="caution">
    <text evidence="3">The sequence shown here is derived from an EMBL/GenBank/DDBJ whole genome shotgun (WGS) entry which is preliminary data.</text>
</comment>
<gene>
    <name evidence="3" type="ORF">GP2143_17231</name>
</gene>
<dbReference type="SUPFAM" id="SSF51556">
    <property type="entry name" value="Metallo-dependent hydrolases"/>
    <property type="match status" value="1"/>
</dbReference>
<dbReference type="GO" id="GO:0016787">
    <property type="term" value="F:hydrolase activity"/>
    <property type="evidence" value="ECO:0007669"/>
    <property type="project" value="InterPro"/>
</dbReference>
<dbReference type="PANTHER" id="PTHR43569">
    <property type="entry name" value="AMIDOHYDROLASE"/>
    <property type="match status" value="1"/>
</dbReference>
<evidence type="ECO:0000313" key="3">
    <source>
        <dbReference type="EMBL" id="EAW33020.1"/>
    </source>
</evidence>
<protein>
    <recommendedName>
        <fullName evidence="2">Amidohydrolase-related domain-containing protein</fullName>
    </recommendedName>
</protein>
<dbReference type="InterPro" id="IPR052350">
    <property type="entry name" value="Metallo-dep_Lactonases"/>
</dbReference>
<evidence type="ECO:0000256" key="1">
    <source>
        <dbReference type="ARBA" id="ARBA00038310"/>
    </source>
</evidence>
<proteinExistence type="inferred from homology"/>
<keyword evidence="4" id="KW-1185">Reference proteome</keyword>
<dbReference type="OrthoDB" id="9787654at2"/>
<dbReference type="Pfam" id="PF04909">
    <property type="entry name" value="Amidohydro_2"/>
    <property type="match status" value="1"/>
</dbReference>
<dbReference type="InterPro" id="IPR032466">
    <property type="entry name" value="Metal_Hydrolase"/>
</dbReference>
<evidence type="ECO:0000313" key="4">
    <source>
        <dbReference type="Proteomes" id="UP000004931"/>
    </source>
</evidence>
<comment type="similarity">
    <text evidence="1">Belongs to the metallo-dependent hydrolases superfamily.</text>
</comment>
<dbReference type="STRING" id="247633.GP2143_17231"/>
<name>A0YA66_9GAMM</name>